<evidence type="ECO:0000256" key="1">
    <source>
        <dbReference type="SAM" id="MobiDB-lite"/>
    </source>
</evidence>
<protein>
    <submittedName>
        <fullName evidence="2">Uncharacterized protein</fullName>
    </submittedName>
</protein>
<feature type="region of interest" description="Disordered" evidence="1">
    <location>
        <begin position="1"/>
        <end position="28"/>
    </location>
</feature>
<dbReference type="Proteomes" id="UP000574276">
    <property type="component" value="Unassembled WGS sequence"/>
</dbReference>
<keyword evidence="3" id="KW-1185">Reference proteome</keyword>
<evidence type="ECO:0000313" key="3">
    <source>
        <dbReference type="Proteomes" id="UP000574276"/>
    </source>
</evidence>
<dbReference type="RefSeq" id="WP_228352293.1">
    <property type="nucleotide sequence ID" value="NZ_JACEGA010000001.1"/>
</dbReference>
<organism evidence="2 3">
    <name type="scientific">Variimorphobacter saccharofermentans</name>
    <dbReference type="NCBI Taxonomy" id="2755051"/>
    <lineage>
        <taxon>Bacteria</taxon>
        <taxon>Bacillati</taxon>
        <taxon>Bacillota</taxon>
        <taxon>Clostridia</taxon>
        <taxon>Lachnospirales</taxon>
        <taxon>Lachnospiraceae</taxon>
        <taxon>Variimorphobacter</taxon>
    </lineage>
</organism>
<sequence>MSDPTYRYGSVPGSQPEKHSNSLWNHSDANDAVNKLGDKDSDLVIEDNTVYEIDRECYERLKRQKRYRK</sequence>
<comment type="caution">
    <text evidence="2">The sequence shown here is derived from an EMBL/GenBank/DDBJ whole genome shotgun (WGS) entry which is preliminary data.</text>
</comment>
<gene>
    <name evidence="2" type="ORF">H0486_06805</name>
</gene>
<evidence type="ECO:0000313" key="2">
    <source>
        <dbReference type="EMBL" id="MBB2182581.1"/>
    </source>
</evidence>
<name>A0A839K1J5_9FIRM</name>
<accession>A0A839K1J5</accession>
<proteinExistence type="predicted"/>
<reference evidence="2 3" key="1">
    <citation type="submission" date="2020-07" db="EMBL/GenBank/DDBJ databases">
        <title>Characterization and genome sequencing of isolate MD1, a novel member within the family Lachnospiraceae.</title>
        <authorList>
            <person name="Rettenmaier R."/>
            <person name="Di Bello L."/>
            <person name="Zinser C."/>
            <person name="Scheitz K."/>
            <person name="Liebl W."/>
            <person name="Zverlov V."/>
        </authorList>
    </citation>
    <scope>NUCLEOTIDE SEQUENCE [LARGE SCALE GENOMIC DNA]</scope>
    <source>
        <strain evidence="2 3">MD1</strain>
    </source>
</reference>
<dbReference type="EMBL" id="JACEGA010000001">
    <property type="protein sequence ID" value="MBB2182581.1"/>
    <property type="molecule type" value="Genomic_DNA"/>
</dbReference>
<dbReference type="AlphaFoldDB" id="A0A839K1J5"/>